<dbReference type="EnsemblBacteria" id="ABD41162">
    <property type="protein sequence ID" value="ABD41162"/>
    <property type="gene ID" value="Mhun_1427"/>
</dbReference>
<evidence type="ECO:0000313" key="6">
    <source>
        <dbReference type="Proteomes" id="UP000001941"/>
    </source>
</evidence>
<evidence type="ECO:0000256" key="2">
    <source>
        <dbReference type="ARBA" id="ARBA00022741"/>
    </source>
</evidence>
<dbReference type="PANTHER" id="PTHR24220:SF86">
    <property type="entry name" value="ABC TRANSPORTER ABCH.1"/>
    <property type="match status" value="1"/>
</dbReference>
<dbReference type="InterPro" id="IPR017911">
    <property type="entry name" value="MacB-like_ATP-bd"/>
</dbReference>
<reference evidence="6" key="1">
    <citation type="journal article" date="2016" name="Stand. Genomic Sci.">
        <title>Complete genome sequence of Methanospirillum hungatei type strain JF1.</title>
        <authorList>
            <person name="Gunsalus R.P."/>
            <person name="Cook L.E."/>
            <person name="Crable B."/>
            <person name="Rohlin L."/>
            <person name="McDonald E."/>
            <person name="Mouttaki H."/>
            <person name="Sieber J.R."/>
            <person name="Poweleit N."/>
            <person name="Zhou H."/>
            <person name="Lapidus A.L."/>
            <person name="Daligault H.E."/>
            <person name="Land M."/>
            <person name="Gilna P."/>
            <person name="Ivanova N."/>
            <person name="Kyrpides N."/>
            <person name="Culley D.E."/>
            <person name="McInerney M.J."/>
        </authorList>
    </citation>
    <scope>NUCLEOTIDE SEQUENCE [LARGE SCALE GENOMIC DNA]</scope>
    <source>
        <strain evidence="6">ATCC 27890 / DSM 864 / NBRC 100397 / JF-1</strain>
    </source>
</reference>
<dbReference type="GO" id="GO:0098796">
    <property type="term" value="C:membrane protein complex"/>
    <property type="evidence" value="ECO:0007669"/>
    <property type="project" value="UniProtKB-ARBA"/>
</dbReference>
<organism evidence="5 6">
    <name type="scientific">Methanospirillum hungatei JF-1 (strain ATCC 27890 / DSM 864 / NBRC 100397 / JF-1)</name>
    <dbReference type="NCBI Taxonomy" id="323259"/>
    <lineage>
        <taxon>Archaea</taxon>
        <taxon>Methanobacteriati</taxon>
        <taxon>Methanobacteriota</taxon>
        <taxon>Stenosarchaea group</taxon>
        <taxon>Methanomicrobia</taxon>
        <taxon>Methanomicrobiales</taxon>
        <taxon>Methanospirillaceae</taxon>
        <taxon>Methanospirillum</taxon>
    </lineage>
</organism>
<dbReference type="InterPro" id="IPR015854">
    <property type="entry name" value="ABC_transpr_LolD-like"/>
</dbReference>
<keyword evidence="2" id="KW-0547">Nucleotide-binding</keyword>
<dbReference type="GO" id="GO:0016887">
    <property type="term" value="F:ATP hydrolysis activity"/>
    <property type="evidence" value="ECO:0007669"/>
    <property type="project" value="InterPro"/>
</dbReference>
<dbReference type="SUPFAM" id="SSF52540">
    <property type="entry name" value="P-loop containing nucleoside triphosphate hydrolases"/>
    <property type="match status" value="1"/>
</dbReference>
<dbReference type="STRING" id="323259.Mhun_1427"/>
<evidence type="ECO:0000256" key="3">
    <source>
        <dbReference type="ARBA" id="ARBA00022840"/>
    </source>
</evidence>
<evidence type="ECO:0000256" key="1">
    <source>
        <dbReference type="ARBA" id="ARBA00022448"/>
    </source>
</evidence>
<dbReference type="Gene3D" id="3.40.50.300">
    <property type="entry name" value="P-loop containing nucleotide triphosphate hydrolases"/>
    <property type="match status" value="1"/>
</dbReference>
<proteinExistence type="predicted"/>
<dbReference type="InParanoid" id="Q2FP68"/>
<dbReference type="EMBL" id="CP000254">
    <property type="protein sequence ID" value="ABD41162.1"/>
    <property type="molecule type" value="Genomic_DNA"/>
</dbReference>
<dbReference type="AlphaFoldDB" id="Q2FP68"/>
<dbReference type="PROSITE" id="PS00211">
    <property type="entry name" value="ABC_TRANSPORTER_1"/>
    <property type="match status" value="1"/>
</dbReference>
<dbReference type="InterPro" id="IPR027417">
    <property type="entry name" value="P-loop_NTPase"/>
</dbReference>
<dbReference type="InterPro" id="IPR003593">
    <property type="entry name" value="AAA+_ATPase"/>
</dbReference>
<dbReference type="SMART" id="SM00382">
    <property type="entry name" value="AAA"/>
    <property type="match status" value="1"/>
</dbReference>
<dbReference type="Pfam" id="PF00005">
    <property type="entry name" value="ABC_tran"/>
    <property type="match status" value="1"/>
</dbReference>
<dbReference type="GeneID" id="3924090"/>
<feature type="domain" description="ABC transporter" evidence="4">
    <location>
        <begin position="2"/>
        <end position="241"/>
    </location>
</feature>
<dbReference type="OrthoDB" id="31298at2157"/>
<dbReference type="HOGENOM" id="CLU_000604_1_22_2"/>
<keyword evidence="3" id="KW-0067">ATP-binding</keyword>
<dbReference type="CDD" id="cd03255">
    <property type="entry name" value="ABC_MJ0796_LolCDE_FtsE"/>
    <property type="match status" value="1"/>
</dbReference>
<dbReference type="RefSeq" id="WP_011448431.1">
    <property type="nucleotide sequence ID" value="NC_007796.1"/>
</dbReference>
<dbReference type="eggNOG" id="arCOG00922">
    <property type="taxonomic scope" value="Archaea"/>
</dbReference>
<dbReference type="KEGG" id="mhu:Mhun_1427"/>
<accession>Q2FP68</accession>
<dbReference type="GO" id="GO:0022857">
    <property type="term" value="F:transmembrane transporter activity"/>
    <property type="evidence" value="ECO:0007669"/>
    <property type="project" value="TreeGrafter"/>
</dbReference>
<keyword evidence="1" id="KW-0813">Transport</keyword>
<dbReference type="FunFam" id="3.40.50.300:FF:000032">
    <property type="entry name" value="Export ABC transporter ATP-binding protein"/>
    <property type="match status" value="1"/>
</dbReference>
<dbReference type="InterPro" id="IPR017871">
    <property type="entry name" value="ABC_transporter-like_CS"/>
</dbReference>
<dbReference type="GO" id="GO:0005886">
    <property type="term" value="C:plasma membrane"/>
    <property type="evidence" value="ECO:0007669"/>
    <property type="project" value="TreeGrafter"/>
</dbReference>
<dbReference type="Proteomes" id="UP000001941">
    <property type="component" value="Chromosome"/>
</dbReference>
<dbReference type="PROSITE" id="PS50893">
    <property type="entry name" value="ABC_TRANSPORTER_2"/>
    <property type="match status" value="1"/>
</dbReference>
<dbReference type="InterPro" id="IPR003439">
    <property type="entry name" value="ABC_transporter-like_ATP-bd"/>
</dbReference>
<name>Q2FP68_METHJ</name>
<dbReference type="GO" id="GO:0005524">
    <property type="term" value="F:ATP binding"/>
    <property type="evidence" value="ECO:0007669"/>
    <property type="project" value="UniProtKB-KW"/>
</dbReference>
<keyword evidence="6" id="KW-1185">Reference proteome</keyword>
<evidence type="ECO:0000313" key="5">
    <source>
        <dbReference type="EMBL" id="ABD41162.1"/>
    </source>
</evidence>
<sequence>MIEVSDVTRIYQMGLVEVRALQGVNCRIESGEFVGIMGPSGSGKSTLLHILGLLDEPTAGTVTIDGIPVGTLSEEEKSDFRLNRLGYVFQDYALVPELSVQENVVLPAMARGISPNEYLRESEKILHEVGLGHRIHHRQYELSGGEQQRVAIARALINRPSILFADEPCANLDSNTSRTILNLFRDLNEKFGQTIIMVTHEDWHEEYMCRVLYMKDGLIEDEKACKMRRRDGVSESISDYL</sequence>
<dbReference type="PANTHER" id="PTHR24220">
    <property type="entry name" value="IMPORT ATP-BINDING PROTEIN"/>
    <property type="match status" value="1"/>
</dbReference>
<gene>
    <name evidence="5" type="ordered locus">Mhun_1427</name>
</gene>
<protein>
    <submittedName>
        <fullName evidence="5">ABC transporter related protein</fullName>
    </submittedName>
</protein>
<evidence type="ECO:0000259" key="4">
    <source>
        <dbReference type="PROSITE" id="PS50893"/>
    </source>
</evidence>